<dbReference type="AlphaFoldDB" id="A0A9R1WG93"/>
<organism evidence="1 2">
    <name type="scientific">Lactuca sativa</name>
    <name type="common">Garden lettuce</name>
    <dbReference type="NCBI Taxonomy" id="4236"/>
    <lineage>
        <taxon>Eukaryota</taxon>
        <taxon>Viridiplantae</taxon>
        <taxon>Streptophyta</taxon>
        <taxon>Embryophyta</taxon>
        <taxon>Tracheophyta</taxon>
        <taxon>Spermatophyta</taxon>
        <taxon>Magnoliopsida</taxon>
        <taxon>eudicotyledons</taxon>
        <taxon>Gunneridae</taxon>
        <taxon>Pentapetalae</taxon>
        <taxon>asterids</taxon>
        <taxon>campanulids</taxon>
        <taxon>Asterales</taxon>
        <taxon>Asteraceae</taxon>
        <taxon>Cichorioideae</taxon>
        <taxon>Cichorieae</taxon>
        <taxon>Lactucinae</taxon>
        <taxon>Lactuca</taxon>
    </lineage>
</organism>
<evidence type="ECO:0000313" key="1">
    <source>
        <dbReference type="EMBL" id="KAJ0224791.1"/>
    </source>
</evidence>
<accession>A0A9R1WG93</accession>
<sequence length="178" mass="20872">MVGGKSPIDALKCQLVCKLFRDSATSKAIYQTMDTNRLRFQPFSVDMDEVIRRCRKLNNPHILFNDGMEKDEVGKQLLQDTADKGQLDVIFVLEMLLMDEGCERKHEALIMLNNSYINTSRSWNLRQTCYQVRSHLHPFVSRYGKAFMHEYSWLFNCEICLWDACLVEFPKMFDISLE</sequence>
<reference evidence="1 2" key="1">
    <citation type="journal article" date="2017" name="Nat. Commun.">
        <title>Genome assembly with in vitro proximity ligation data and whole-genome triplication in lettuce.</title>
        <authorList>
            <person name="Reyes-Chin-Wo S."/>
            <person name="Wang Z."/>
            <person name="Yang X."/>
            <person name="Kozik A."/>
            <person name="Arikit S."/>
            <person name="Song C."/>
            <person name="Xia L."/>
            <person name="Froenicke L."/>
            <person name="Lavelle D.O."/>
            <person name="Truco M.J."/>
            <person name="Xia R."/>
            <person name="Zhu S."/>
            <person name="Xu C."/>
            <person name="Xu H."/>
            <person name="Xu X."/>
            <person name="Cox K."/>
            <person name="Korf I."/>
            <person name="Meyers B.C."/>
            <person name="Michelmore R.W."/>
        </authorList>
    </citation>
    <scope>NUCLEOTIDE SEQUENCE [LARGE SCALE GENOMIC DNA]</scope>
    <source>
        <strain evidence="2">cv. Salinas</strain>
        <tissue evidence="1">Seedlings</tissue>
    </source>
</reference>
<gene>
    <name evidence="1" type="ORF">LSAT_V11C100043540</name>
</gene>
<comment type="caution">
    <text evidence="1">The sequence shown here is derived from an EMBL/GenBank/DDBJ whole genome shotgun (WGS) entry which is preliminary data.</text>
</comment>
<dbReference type="EMBL" id="NBSK02000001">
    <property type="protein sequence ID" value="KAJ0224791.1"/>
    <property type="molecule type" value="Genomic_DNA"/>
</dbReference>
<protein>
    <submittedName>
        <fullName evidence="1">Uncharacterized protein</fullName>
    </submittedName>
</protein>
<dbReference type="Proteomes" id="UP000235145">
    <property type="component" value="Unassembled WGS sequence"/>
</dbReference>
<keyword evidence="2" id="KW-1185">Reference proteome</keyword>
<proteinExistence type="predicted"/>
<name>A0A9R1WG93_LACSA</name>
<evidence type="ECO:0000313" key="2">
    <source>
        <dbReference type="Proteomes" id="UP000235145"/>
    </source>
</evidence>